<reference evidence="3" key="2">
    <citation type="journal article" date="2023" name="BMC Genomics">
        <title>Pest status, molecular evolution, and epigenetic factors derived from the genome assembly of Frankliniella fusca, a thysanopteran phytovirus vector.</title>
        <authorList>
            <person name="Catto M.A."/>
            <person name="Labadie P.E."/>
            <person name="Jacobson A.L."/>
            <person name="Kennedy G.G."/>
            <person name="Srinivasan R."/>
            <person name="Hunt B.G."/>
        </authorList>
    </citation>
    <scope>NUCLEOTIDE SEQUENCE</scope>
    <source>
        <strain evidence="3">PL_HMW_Pooled</strain>
    </source>
</reference>
<evidence type="ECO:0000313" key="4">
    <source>
        <dbReference type="Proteomes" id="UP001219518"/>
    </source>
</evidence>
<feature type="coiled-coil region" evidence="1">
    <location>
        <begin position="982"/>
        <end position="1044"/>
    </location>
</feature>
<feature type="coiled-coil region" evidence="1">
    <location>
        <begin position="703"/>
        <end position="860"/>
    </location>
</feature>
<feature type="compositionally biased region" description="Low complexity" evidence="2">
    <location>
        <begin position="317"/>
        <end position="329"/>
    </location>
</feature>
<protein>
    <submittedName>
        <fullName evidence="3">Laminin subunit alpha-3</fullName>
    </submittedName>
</protein>
<feature type="region of interest" description="Disordered" evidence="2">
    <location>
        <begin position="1"/>
        <end position="264"/>
    </location>
</feature>
<feature type="region of interest" description="Disordered" evidence="2">
    <location>
        <begin position="308"/>
        <end position="353"/>
    </location>
</feature>
<comment type="caution">
    <text evidence="3">The sequence shown here is derived from an EMBL/GenBank/DDBJ whole genome shotgun (WGS) entry which is preliminary data.</text>
</comment>
<feature type="coiled-coil region" evidence="1">
    <location>
        <begin position="442"/>
        <end position="560"/>
    </location>
</feature>
<keyword evidence="1" id="KW-0175">Coiled coil</keyword>
<feature type="coiled-coil region" evidence="1">
    <location>
        <begin position="593"/>
        <end position="677"/>
    </location>
</feature>
<proteinExistence type="predicted"/>
<dbReference type="AlphaFoldDB" id="A0AAE1LNS8"/>
<keyword evidence="4" id="KW-1185">Reference proteome</keyword>
<organism evidence="3 4">
    <name type="scientific">Frankliniella fusca</name>
    <dbReference type="NCBI Taxonomy" id="407009"/>
    <lineage>
        <taxon>Eukaryota</taxon>
        <taxon>Metazoa</taxon>
        <taxon>Ecdysozoa</taxon>
        <taxon>Arthropoda</taxon>
        <taxon>Hexapoda</taxon>
        <taxon>Insecta</taxon>
        <taxon>Pterygota</taxon>
        <taxon>Neoptera</taxon>
        <taxon>Paraneoptera</taxon>
        <taxon>Thysanoptera</taxon>
        <taxon>Terebrantia</taxon>
        <taxon>Thripoidea</taxon>
        <taxon>Thripidae</taxon>
        <taxon>Frankliniella</taxon>
    </lineage>
</organism>
<feature type="compositionally biased region" description="Low complexity" evidence="2">
    <location>
        <begin position="70"/>
        <end position="82"/>
    </location>
</feature>
<dbReference type="EMBL" id="JAHWGI010001262">
    <property type="protein sequence ID" value="KAK3926493.1"/>
    <property type="molecule type" value="Genomic_DNA"/>
</dbReference>
<feature type="compositionally biased region" description="Low complexity" evidence="2">
    <location>
        <begin position="26"/>
        <end position="38"/>
    </location>
</feature>
<accession>A0AAE1LNS8</accession>
<name>A0AAE1LNS8_9NEOP</name>
<gene>
    <name evidence="3" type="ORF">KUF71_014710</name>
</gene>
<evidence type="ECO:0000313" key="3">
    <source>
        <dbReference type="EMBL" id="KAK3926493.1"/>
    </source>
</evidence>
<feature type="compositionally biased region" description="Acidic residues" evidence="2">
    <location>
        <begin position="232"/>
        <end position="246"/>
    </location>
</feature>
<dbReference type="Proteomes" id="UP001219518">
    <property type="component" value="Unassembled WGS sequence"/>
</dbReference>
<reference evidence="3" key="1">
    <citation type="submission" date="2021-07" db="EMBL/GenBank/DDBJ databases">
        <authorList>
            <person name="Catto M.A."/>
            <person name="Jacobson A."/>
            <person name="Kennedy G."/>
            <person name="Labadie P."/>
            <person name="Hunt B.G."/>
            <person name="Srinivasan R."/>
        </authorList>
    </citation>
    <scope>NUCLEOTIDE SEQUENCE</scope>
    <source>
        <strain evidence="3">PL_HMW_Pooled</strain>
        <tissue evidence="3">Head</tissue>
    </source>
</reference>
<evidence type="ECO:0000256" key="2">
    <source>
        <dbReference type="SAM" id="MobiDB-lite"/>
    </source>
</evidence>
<sequence>MSPSPGIRSSEFCPDVGKTKVPVGTRGARAPGPAARPRGPAPRPRPASMRFCRAKTAESATKGAKRRSGQDAAPLAADDQPQCSSTAASGTARWQQEQVKDPYRRQRTPLWKRTSKAAPRPAPEPQGLDAVNGPAAAAGDVQTIVPSSMQKPSKPFRAKTPAVVAPAPSVSDTALESEEVEPVELVHREQQTSCTSVYEGEVDTVLEGYGVELPVDDQAPSPPPGPSRPADDRDDDDDSDTDDSATDEAVGSTPSTAVGQRSSRASRVLPLCAANLVHLQTVCTSAPEAVASDRLSVELKALVSMVETTAGSPVRCTSSTRASTTTTAAPREAGRRAEQAAPAETGAAEGDGEGLRTWQRNFLGRLTRARQRRDIRINRKEVLSMQLMLETVLKQHMALSREVEAVKANMQREGVEPVSLSRALSRLQAERTEEAAALDKILACKDRELRGAQSQLEQARRQIGILEQSCREKDADLERAATALATVHSMHRKGMELANQKLQEQLDALRAAHAEAEAETAARHQADLAGQLADLRKATQAELEAAAARHAEREAELQARLSTLRTDAAAKESRLEMESLRMSRALTEREAHVSRLMTTVEQLQLQLRDARAEAAAAGAALRAARADQEEAAVLVSKALSARDLDAQQAREAAEAARREHESQLQALRTAAEVLRSQQDVQELAYKHALNEKDLCISGMLIDQDALRAALADTEARLAEAKEANAGLLKTAEAMNGQQEELTRQLRHSFGQLEAQAAQLQAQAAQLEMQAGQLDAQAAEAEQLRVALAQAQGDADEARRAYKDVRTEAERLRRAQQEAAAERDRLRTALNDLHASSEAELARLQRALRDHQHDAEELVRLQRALDKLRTSSAAEAEALRKEMQGLHDNHVAELTRVQEALLEAKDKRRAEAEHFRKALHEKDVQIRDIQDEFAKFRLDQEEAHGELQARRDALDKEVGVLKNSVSQMKSAHRERVSALDKKAGELAEQARRHRQDAEQARAELRDQQQRVREAERARVQADQALAALEERLSDLVRHRDQLLQDAEHLAKQRDNCQVYGSTQHGNDARPSGAVPCGFCYILMKQTSELYRR</sequence>
<feature type="compositionally biased region" description="Polar residues" evidence="2">
    <location>
        <begin position="252"/>
        <end position="264"/>
    </location>
</feature>
<evidence type="ECO:0000256" key="1">
    <source>
        <dbReference type="SAM" id="Coils"/>
    </source>
</evidence>
<feature type="compositionally biased region" description="Polar residues" evidence="2">
    <location>
        <begin position="83"/>
        <end position="97"/>
    </location>
</feature>
<feature type="compositionally biased region" description="Low complexity" evidence="2">
    <location>
        <begin position="339"/>
        <end position="348"/>
    </location>
</feature>